<dbReference type="InterPro" id="IPR036689">
    <property type="entry name" value="ESAT-6-like_sf"/>
</dbReference>
<accession>A0A1G6Q485</accession>
<organism evidence="2 3">
    <name type="scientific">Nocardioides lianchengensis</name>
    <dbReference type="NCBI Taxonomy" id="1045774"/>
    <lineage>
        <taxon>Bacteria</taxon>
        <taxon>Bacillati</taxon>
        <taxon>Actinomycetota</taxon>
        <taxon>Actinomycetes</taxon>
        <taxon>Propionibacteriales</taxon>
        <taxon>Nocardioidaceae</taxon>
        <taxon>Nocardioides</taxon>
    </lineage>
</organism>
<dbReference type="SUPFAM" id="SSF140453">
    <property type="entry name" value="EsxAB dimer-like"/>
    <property type="match status" value="1"/>
</dbReference>
<dbReference type="InterPro" id="IPR010310">
    <property type="entry name" value="T7SS_ESAT-6-like"/>
</dbReference>
<dbReference type="Proteomes" id="UP000199034">
    <property type="component" value="Unassembled WGS sequence"/>
</dbReference>
<name>A0A1G6Q485_9ACTN</name>
<dbReference type="Gene3D" id="1.10.287.1060">
    <property type="entry name" value="ESAT-6-like"/>
    <property type="match status" value="1"/>
</dbReference>
<feature type="compositionally biased region" description="Polar residues" evidence="1">
    <location>
        <begin position="90"/>
        <end position="99"/>
    </location>
</feature>
<reference evidence="2 3" key="1">
    <citation type="submission" date="2016-10" db="EMBL/GenBank/DDBJ databases">
        <authorList>
            <person name="de Groot N.N."/>
        </authorList>
    </citation>
    <scope>NUCLEOTIDE SEQUENCE [LARGE SCALE GENOMIC DNA]</scope>
    <source>
        <strain evidence="2 3">CGMCC 4.6858</strain>
    </source>
</reference>
<dbReference type="EMBL" id="FMZM01000004">
    <property type="protein sequence ID" value="SDC87272.1"/>
    <property type="molecule type" value="Genomic_DNA"/>
</dbReference>
<evidence type="ECO:0000313" key="2">
    <source>
        <dbReference type="EMBL" id="SDC87272.1"/>
    </source>
</evidence>
<evidence type="ECO:0000256" key="1">
    <source>
        <dbReference type="SAM" id="MobiDB-lite"/>
    </source>
</evidence>
<dbReference type="RefSeq" id="WP_090854215.1">
    <property type="nucleotide sequence ID" value="NZ_FMZM01000004.1"/>
</dbReference>
<dbReference type="AlphaFoldDB" id="A0A1G6Q485"/>
<protein>
    <submittedName>
        <fullName evidence="2">WXG100 family type VII secretion target</fullName>
    </submittedName>
</protein>
<dbReference type="STRING" id="1045774.SAMN05421872_104263"/>
<evidence type="ECO:0000313" key="3">
    <source>
        <dbReference type="Proteomes" id="UP000199034"/>
    </source>
</evidence>
<dbReference type="Pfam" id="PF06013">
    <property type="entry name" value="WXG100"/>
    <property type="match status" value="1"/>
</dbReference>
<dbReference type="OrthoDB" id="3253863at2"/>
<proteinExistence type="predicted"/>
<sequence length="108" mass="11619">MSQGASEFGQGEKTLTKAAGLVADAKRDFDGLARQLDDQISALKGKWVGQGGAAFFTLHQAWTEKQTVIVQALNEFEASLVSTEHDNVSTDETQSSNYVRTAGRLDAV</sequence>
<feature type="region of interest" description="Disordered" evidence="1">
    <location>
        <begin position="83"/>
        <end position="108"/>
    </location>
</feature>
<gene>
    <name evidence="2" type="ORF">SAMN05421872_104263</name>
</gene>
<keyword evidence="3" id="KW-1185">Reference proteome</keyword>